<dbReference type="InterPro" id="IPR038225">
    <property type="entry name" value="TagF_sf"/>
</dbReference>
<proteinExistence type="predicted"/>
<dbReference type="Proteomes" id="UP000225379">
    <property type="component" value="Unassembled WGS sequence"/>
</dbReference>
<dbReference type="OrthoDB" id="9801841at2"/>
<accession>A0A2B8BJL5</accession>
<organism evidence="1 2">
    <name type="scientific">Azospirillum palustre</name>
    <dbReference type="NCBI Taxonomy" id="2044885"/>
    <lineage>
        <taxon>Bacteria</taxon>
        <taxon>Pseudomonadati</taxon>
        <taxon>Pseudomonadota</taxon>
        <taxon>Alphaproteobacteria</taxon>
        <taxon>Rhodospirillales</taxon>
        <taxon>Azospirillaceae</taxon>
        <taxon>Azospirillum</taxon>
    </lineage>
</organism>
<dbReference type="RefSeq" id="WP_098736040.1">
    <property type="nucleotide sequence ID" value="NZ_PDKW01000039.1"/>
</dbReference>
<protein>
    <submittedName>
        <fullName evidence="1">Type VI secretion system-associated protein TagF</fullName>
    </submittedName>
</protein>
<name>A0A2B8BJL5_9PROT</name>
<evidence type="ECO:0000313" key="2">
    <source>
        <dbReference type="Proteomes" id="UP000225379"/>
    </source>
</evidence>
<dbReference type="Gene3D" id="3.40.1730.10">
    <property type="entry name" value="pa0076 domain"/>
    <property type="match status" value="1"/>
</dbReference>
<dbReference type="AlphaFoldDB" id="A0A2B8BJL5"/>
<dbReference type="NCBIfam" id="TIGR03373">
    <property type="entry name" value="VI_minor_4"/>
    <property type="match status" value="1"/>
</dbReference>
<evidence type="ECO:0000313" key="1">
    <source>
        <dbReference type="EMBL" id="PGH58055.1"/>
    </source>
</evidence>
<dbReference type="Pfam" id="PF09867">
    <property type="entry name" value="TagF_N"/>
    <property type="match status" value="1"/>
</dbReference>
<dbReference type="InterPro" id="IPR017748">
    <property type="entry name" value="TagF"/>
</dbReference>
<comment type="caution">
    <text evidence="1">The sequence shown here is derived from an EMBL/GenBank/DDBJ whole genome shotgun (WGS) entry which is preliminary data.</text>
</comment>
<dbReference type="EMBL" id="PDKW01000039">
    <property type="protein sequence ID" value="PGH58055.1"/>
    <property type="molecule type" value="Genomic_DNA"/>
</dbReference>
<reference evidence="2" key="1">
    <citation type="submission" date="2017-10" db="EMBL/GenBank/DDBJ databases">
        <authorList>
            <person name="Kravchenko I.K."/>
            <person name="Grouzdev D.S."/>
        </authorList>
    </citation>
    <scope>NUCLEOTIDE SEQUENCE [LARGE SCALE GENOMIC DNA]</scope>
    <source>
        <strain evidence="2">B2</strain>
    </source>
</reference>
<dbReference type="PIRSF" id="PIRSF029287">
    <property type="entry name" value="UCP029287"/>
    <property type="match status" value="1"/>
</dbReference>
<sequence length="229" mass="24327">MAAEAGWAGAGFHGKLPVRGDFVTRNLPAPVVEALDDWLQDGIAHSRDRLGADWLDLYLSSPIWHFALDAAIAGPAALTGLMIPSVDRVGRYFPLMVLGPLEATGGLVEPALRHRSWRDRAEKAALLALDDGVDLERFEREVAALGVPDGTAGFAPLDTAAAGLAEDALRARHGDRISLWWTAGSERVAPVLLAAAGLLPADLFTSLLDGDWTRLNGLAASMRPLGGRI</sequence>
<gene>
    <name evidence="1" type="ORF">CRT60_08860</name>
</gene>
<keyword evidence="2" id="KW-1185">Reference proteome</keyword>